<dbReference type="InterPro" id="IPR026960">
    <property type="entry name" value="RVT-Znf"/>
</dbReference>
<evidence type="ECO:0000259" key="1">
    <source>
        <dbReference type="Pfam" id="PF13966"/>
    </source>
</evidence>
<organism evidence="2 3">
    <name type="scientific">Dipteronia dyeriana</name>
    <dbReference type="NCBI Taxonomy" id="168575"/>
    <lineage>
        <taxon>Eukaryota</taxon>
        <taxon>Viridiplantae</taxon>
        <taxon>Streptophyta</taxon>
        <taxon>Embryophyta</taxon>
        <taxon>Tracheophyta</taxon>
        <taxon>Spermatophyta</taxon>
        <taxon>Magnoliopsida</taxon>
        <taxon>eudicotyledons</taxon>
        <taxon>Gunneridae</taxon>
        <taxon>Pentapetalae</taxon>
        <taxon>rosids</taxon>
        <taxon>malvids</taxon>
        <taxon>Sapindales</taxon>
        <taxon>Sapindaceae</taxon>
        <taxon>Hippocastanoideae</taxon>
        <taxon>Acereae</taxon>
        <taxon>Dipteronia</taxon>
    </lineage>
</organism>
<feature type="domain" description="Reverse transcriptase zinc-binding" evidence="1">
    <location>
        <begin position="23"/>
        <end position="116"/>
    </location>
</feature>
<evidence type="ECO:0000313" key="3">
    <source>
        <dbReference type="Proteomes" id="UP001280121"/>
    </source>
</evidence>
<accession>A0AAD9X7J9</accession>
<reference evidence="2" key="1">
    <citation type="journal article" date="2023" name="Plant J.">
        <title>Genome sequences and population genomics provide insights into the demographic history, inbreeding, and mutation load of two 'living fossil' tree species of Dipteronia.</title>
        <authorList>
            <person name="Feng Y."/>
            <person name="Comes H.P."/>
            <person name="Chen J."/>
            <person name="Zhu S."/>
            <person name="Lu R."/>
            <person name="Zhang X."/>
            <person name="Li P."/>
            <person name="Qiu J."/>
            <person name="Olsen K.M."/>
            <person name="Qiu Y."/>
        </authorList>
    </citation>
    <scope>NUCLEOTIDE SEQUENCE</scope>
    <source>
        <strain evidence="2">KIB01</strain>
    </source>
</reference>
<comment type="caution">
    <text evidence="2">The sequence shown here is derived from an EMBL/GenBank/DDBJ whole genome shotgun (WGS) entry which is preliminary data.</text>
</comment>
<dbReference type="EMBL" id="JANJYI010000004">
    <property type="protein sequence ID" value="KAK2654213.1"/>
    <property type="molecule type" value="Genomic_DNA"/>
</dbReference>
<sequence length="182" mass="20657">MIPIDLGRSADKLLWHFDKKGTYEVKSGYRIAMNEKIVEACSDPSVNQNWWSRLWSLNVPPKVKIFIWRLCNNALPSLSNLCWRKVVREVSCPRCGLAVEIVGHAVWWCSNPTEVWASTSFWGTIASFHGLSCDEVLRGLAVCLKIEAPESVCMILWGIWQARNNVVHKRKDHPVVGLVEGV</sequence>
<evidence type="ECO:0000313" key="2">
    <source>
        <dbReference type="EMBL" id="KAK2654213.1"/>
    </source>
</evidence>
<name>A0AAD9X7J9_9ROSI</name>
<proteinExistence type="predicted"/>
<dbReference type="Proteomes" id="UP001280121">
    <property type="component" value="Unassembled WGS sequence"/>
</dbReference>
<keyword evidence="3" id="KW-1185">Reference proteome</keyword>
<dbReference type="AlphaFoldDB" id="A0AAD9X7J9"/>
<dbReference type="Pfam" id="PF13966">
    <property type="entry name" value="zf-RVT"/>
    <property type="match status" value="1"/>
</dbReference>
<gene>
    <name evidence="2" type="ORF">Ddye_014069</name>
</gene>
<protein>
    <recommendedName>
        <fullName evidence="1">Reverse transcriptase zinc-binding domain-containing protein</fullName>
    </recommendedName>
</protein>